<organism evidence="2 3">
    <name type="scientific">Neorhizobium galegae bv. officinalis</name>
    <dbReference type="NCBI Taxonomy" id="323656"/>
    <lineage>
        <taxon>Bacteria</taxon>
        <taxon>Pseudomonadati</taxon>
        <taxon>Pseudomonadota</taxon>
        <taxon>Alphaproteobacteria</taxon>
        <taxon>Hyphomicrobiales</taxon>
        <taxon>Rhizobiaceae</taxon>
        <taxon>Rhizobium/Agrobacterium group</taxon>
        <taxon>Neorhizobium</taxon>
    </lineage>
</organism>
<feature type="signal peptide" evidence="1">
    <location>
        <begin position="1"/>
        <end position="22"/>
    </location>
</feature>
<evidence type="ECO:0000313" key="2">
    <source>
        <dbReference type="EMBL" id="CDZ32857.1"/>
    </source>
</evidence>
<protein>
    <submittedName>
        <fullName evidence="2">Uncharacterized protein</fullName>
    </submittedName>
</protein>
<gene>
    <name evidence="2" type="ORF">NGAL_HAMBI1145_15540</name>
</gene>
<feature type="chain" id="PRO_5006682054" evidence="1">
    <location>
        <begin position="23"/>
        <end position="76"/>
    </location>
</feature>
<accession>A0A0T7FCV8</accession>
<proteinExistence type="predicted"/>
<name>A0A0T7FCV8_NEOGA</name>
<evidence type="ECO:0000313" key="3">
    <source>
        <dbReference type="Proteomes" id="UP000046176"/>
    </source>
</evidence>
<sequence>MRSLLLGAATALGMIFAGSAWAETVRVLTIETNTPGARDYYTNGDESLLRPYYGSGKADSGGADVRYFSLSRRMRS</sequence>
<reference evidence="2 3" key="1">
    <citation type="submission" date="2014-08" db="EMBL/GenBank/DDBJ databases">
        <authorList>
            <person name="Chen Y.-H."/>
        </authorList>
    </citation>
    <scope>NUCLEOTIDE SEQUENCE [LARGE SCALE GENOMIC DNA]</scope>
</reference>
<dbReference type="EMBL" id="CCRH01000003">
    <property type="protein sequence ID" value="CDZ32857.1"/>
    <property type="molecule type" value="Genomic_DNA"/>
</dbReference>
<dbReference type="AlphaFoldDB" id="A0A0T7FCV8"/>
<dbReference type="Proteomes" id="UP000046176">
    <property type="component" value="Unassembled WGS sequence"/>
</dbReference>
<evidence type="ECO:0000256" key="1">
    <source>
        <dbReference type="SAM" id="SignalP"/>
    </source>
</evidence>
<keyword evidence="1" id="KW-0732">Signal</keyword>